<keyword evidence="2 8" id="KW-0813">Transport</keyword>
<evidence type="ECO:0000256" key="2">
    <source>
        <dbReference type="ARBA" id="ARBA00022448"/>
    </source>
</evidence>
<keyword evidence="11" id="KW-1185">Reference proteome</keyword>
<evidence type="ECO:0000313" key="10">
    <source>
        <dbReference type="EMBL" id="OAA27116.1"/>
    </source>
</evidence>
<dbReference type="PANTHER" id="PTHR43357">
    <property type="entry name" value="INNER MEMBRANE ABC TRANSPORTER PERMEASE PROTEIN YDCV"/>
    <property type="match status" value="1"/>
</dbReference>
<evidence type="ECO:0000313" key="11">
    <source>
        <dbReference type="Proteomes" id="UP000077339"/>
    </source>
</evidence>
<name>A0A176JUJ6_9BACT</name>
<protein>
    <recommendedName>
        <fullName evidence="9">ABC transmembrane type-1 domain-containing protein</fullName>
    </recommendedName>
</protein>
<dbReference type="InterPro" id="IPR000515">
    <property type="entry name" value="MetI-like"/>
</dbReference>
<dbReference type="SUPFAM" id="SSF161098">
    <property type="entry name" value="MetI-like"/>
    <property type="match status" value="2"/>
</dbReference>
<dbReference type="InterPro" id="IPR035906">
    <property type="entry name" value="MetI-like_sf"/>
</dbReference>
<feature type="domain" description="ABC transmembrane type-1" evidence="9">
    <location>
        <begin position="65"/>
        <end position="270"/>
    </location>
</feature>
<feature type="transmembrane region" description="Helical" evidence="8">
    <location>
        <begin position="346"/>
        <end position="369"/>
    </location>
</feature>
<evidence type="ECO:0000256" key="8">
    <source>
        <dbReference type="RuleBase" id="RU363032"/>
    </source>
</evidence>
<feature type="transmembrane region" description="Helical" evidence="8">
    <location>
        <begin position="204"/>
        <end position="229"/>
    </location>
</feature>
<gene>
    <name evidence="10" type="ORF">AT15_05340</name>
</gene>
<reference evidence="10 11" key="1">
    <citation type="submission" date="2014-02" db="EMBL/GenBank/DDBJ databases">
        <title>Kosmotoga genome sequencing.</title>
        <authorList>
            <person name="Pollo S.M."/>
            <person name="Charchuk R."/>
            <person name="Nesbo C.L."/>
        </authorList>
    </citation>
    <scope>NUCLEOTIDE SEQUENCE [LARGE SCALE GENOMIC DNA]</scope>
    <source>
        <strain evidence="10 11">S304</strain>
    </source>
</reference>
<feature type="transmembrane region" description="Helical" evidence="8">
    <location>
        <begin position="296"/>
        <end position="326"/>
    </location>
</feature>
<feature type="transmembrane region" description="Helical" evidence="8">
    <location>
        <begin position="71"/>
        <end position="91"/>
    </location>
</feature>
<feature type="transmembrane region" description="Helical" evidence="8">
    <location>
        <begin position="475"/>
        <end position="497"/>
    </location>
</feature>
<feature type="transmembrane region" description="Helical" evidence="8">
    <location>
        <begin position="408"/>
        <end position="428"/>
    </location>
</feature>
<comment type="subcellular location">
    <subcellularLocation>
        <location evidence="1">Cell inner membrane</location>
        <topology evidence="1">Multi-pass membrane protein</topology>
    </subcellularLocation>
    <subcellularLocation>
        <location evidence="8">Cell membrane</location>
        <topology evidence="8">Multi-pass membrane protein</topology>
    </subcellularLocation>
</comment>
<evidence type="ECO:0000256" key="7">
    <source>
        <dbReference type="ARBA" id="ARBA00023136"/>
    </source>
</evidence>
<dbReference type="AlphaFoldDB" id="A0A176JUJ6"/>
<dbReference type="Proteomes" id="UP000077339">
    <property type="component" value="Unassembled WGS sequence"/>
</dbReference>
<evidence type="ECO:0000256" key="6">
    <source>
        <dbReference type="ARBA" id="ARBA00022989"/>
    </source>
</evidence>
<dbReference type="EMBL" id="JFHK01000029">
    <property type="protein sequence ID" value="OAA27116.1"/>
    <property type="molecule type" value="Genomic_DNA"/>
</dbReference>
<dbReference type="Pfam" id="PF00528">
    <property type="entry name" value="BPD_transp_1"/>
    <property type="match status" value="2"/>
</dbReference>
<keyword evidence="5 8" id="KW-0812">Transmembrane</keyword>
<keyword evidence="7 8" id="KW-0472">Membrane</keyword>
<feature type="transmembrane region" description="Helical" evidence="8">
    <location>
        <begin position="249"/>
        <end position="268"/>
    </location>
</feature>
<dbReference type="CDD" id="cd06261">
    <property type="entry name" value="TM_PBP2"/>
    <property type="match status" value="2"/>
</dbReference>
<evidence type="ECO:0000259" key="9">
    <source>
        <dbReference type="PROSITE" id="PS50928"/>
    </source>
</evidence>
<feature type="transmembrane region" description="Helical" evidence="8">
    <location>
        <begin position="381"/>
        <end position="402"/>
    </location>
</feature>
<feature type="domain" description="ABC transmembrane type-1" evidence="9">
    <location>
        <begin position="348"/>
        <end position="539"/>
    </location>
</feature>
<proteinExistence type="inferred from homology"/>
<dbReference type="GO" id="GO:0055085">
    <property type="term" value="P:transmembrane transport"/>
    <property type="evidence" value="ECO:0007669"/>
    <property type="project" value="InterPro"/>
</dbReference>
<dbReference type="PANTHER" id="PTHR43357:SF4">
    <property type="entry name" value="INNER MEMBRANE ABC TRANSPORTER PERMEASE PROTEIN YDCV"/>
    <property type="match status" value="1"/>
</dbReference>
<dbReference type="RefSeq" id="WP_068349075.1">
    <property type="nucleotide sequence ID" value="NZ_JFHK01000029.1"/>
</dbReference>
<keyword evidence="3" id="KW-1003">Cell membrane</keyword>
<comment type="similarity">
    <text evidence="8">Belongs to the binding-protein-dependent transport system permease family.</text>
</comment>
<evidence type="ECO:0000256" key="3">
    <source>
        <dbReference type="ARBA" id="ARBA00022475"/>
    </source>
</evidence>
<dbReference type="GO" id="GO:0005886">
    <property type="term" value="C:plasma membrane"/>
    <property type="evidence" value="ECO:0007669"/>
    <property type="project" value="UniProtKB-SubCell"/>
</dbReference>
<dbReference type="PROSITE" id="PS50928">
    <property type="entry name" value="ABC_TM1"/>
    <property type="match status" value="2"/>
</dbReference>
<dbReference type="OrthoDB" id="57323at2"/>
<evidence type="ECO:0000256" key="5">
    <source>
        <dbReference type="ARBA" id="ARBA00022692"/>
    </source>
</evidence>
<evidence type="ECO:0000256" key="1">
    <source>
        <dbReference type="ARBA" id="ARBA00004429"/>
    </source>
</evidence>
<feature type="transmembrane region" description="Helical" evidence="8">
    <location>
        <begin position="517"/>
        <end position="539"/>
    </location>
</feature>
<keyword evidence="4" id="KW-0997">Cell inner membrane</keyword>
<feature type="transmembrane region" description="Helical" evidence="8">
    <location>
        <begin position="144"/>
        <end position="167"/>
    </location>
</feature>
<keyword evidence="6 8" id="KW-1133">Transmembrane helix</keyword>
<dbReference type="STRING" id="1453497.AT15_05340"/>
<dbReference type="Gene3D" id="1.10.3720.10">
    <property type="entry name" value="MetI-like"/>
    <property type="match status" value="2"/>
</dbReference>
<dbReference type="PATRIC" id="fig|1453497.3.peg.1061"/>
<feature type="transmembrane region" description="Helical" evidence="8">
    <location>
        <begin position="12"/>
        <end position="36"/>
    </location>
</feature>
<comment type="caution">
    <text evidence="10">The sequence shown here is derived from an EMBL/GenBank/DDBJ whole genome shotgun (WGS) entry which is preliminary data.</text>
</comment>
<sequence>MKTRIINRDRFTFPWMTLFYIIGIAFLTFFLVIPVFKLLTESVSTLFNSTRPLPRDFFPYMIKITWNTLKLAILTTLTTIIIATPLAFLIVKFKVKFANLWVGLLTIPLITPAFISSFATIILLGRSGVITMALRKIGIQLPSIYGLGGLVITQTLHTIPYALLIIISGLRTVPKHIEEAAQSMGTGTFKTQYSIVLPNIYPHILLGGLMVFLTSMGDIGGPLIIGGSYKVLSIEIYSNFISYLGDDRIPLIFSAWVLMIAFALLFFVNKLMKLTNVKNKFRVGIMEYDIPSVKRWGTFIVALITIVFLLPYVAIVINSFGTFWAYNWLPAKFTLNNYRQVLSDWLPIRNTMILIFSVTPIIVLLGIVFGNMFNSEKRLRWFNYFTLLPFVLPGVVIGISLIQTYSKASIFGMDLSSSVLLLIIALSVRRLPFVLKTIEAGFAKVDDKQEEAAFSLGASKFKAFTSVVFPQIRPAVFSAIVIGIVKVVTELSSALIIYPPGWQNMSLYIAYYVDEGFTARASAMAVLLMVIVGIGTAISNNLARKDALRYE</sequence>
<evidence type="ECO:0000256" key="4">
    <source>
        <dbReference type="ARBA" id="ARBA00022519"/>
    </source>
</evidence>
<accession>A0A176JUJ6</accession>
<feature type="transmembrane region" description="Helical" evidence="8">
    <location>
        <begin position="98"/>
        <end position="124"/>
    </location>
</feature>
<organism evidence="10 11">
    <name type="scientific">Kosmotoga arenicorallina S304</name>
    <dbReference type="NCBI Taxonomy" id="1453497"/>
    <lineage>
        <taxon>Bacteria</taxon>
        <taxon>Thermotogati</taxon>
        <taxon>Thermotogota</taxon>
        <taxon>Thermotogae</taxon>
        <taxon>Kosmotogales</taxon>
        <taxon>Kosmotogaceae</taxon>
        <taxon>Kosmotoga</taxon>
    </lineage>
</organism>